<dbReference type="SMART" id="SM00369">
    <property type="entry name" value="LRR_TYP"/>
    <property type="match status" value="11"/>
</dbReference>
<evidence type="ECO:0000259" key="14">
    <source>
        <dbReference type="Pfam" id="PF08263"/>
    </source>
</evidence>
<dbReference type="PANTHER" id="PTHR48063">
    <property type="entry name" value="LRR RECEPTOR-LIKE KINASE"/>
    <property type="match status" value="1"/>
</dbReference>
<keyword evidence="4" id="KW-0433">Leucine-rich repeat</keyword>
<dbReference type="FunFam" id="3.80.10.10:FF:000095">
    <property type="entry name" value="LRR receptor-like serine/threonine-protein kinase GSO1"/>
    <property type="match status" value="1"/>
</dbReference>
<dbReference type="FunFam" id="3.80.10.10:FF:000111">
    <property type="entry name" value="LRR receptor-like serine/threonine-protein kinase ERECTA"/>
    <property type="match status" value="1"/>
</dbReference>
<dbReference type="Pfam" id="PF08263">
    <property type="entry name" value="LRRNT_2"/>
    <property type="match status" value="1"/>
</dbReference>
<dbReference type="PANTHER" id="PTHR48063:SF112">
    <property type="entry name" value="RECEPTOR LIKE PROTEIN 30-LIKE"/>
    <property type="match status" value="1"/>
</dbReference>
<dbReference type="InterPro" id="IPR003591">
    <property type="entry name" value="Leu-rich_rpt_typical-subtyp"/>
</dbReference>
<keyword evidence="3" id="KW-1003">Cell membrane</keyword>
<dbReference type="Pfam" id="PF13855">
    <property type="entry name" value="LRR_8"/>
    <property type="match status" value="3"/>
</dbReference>
<evidence type="ECO:0000256" key="7">
    <source>
        <dbReference type="ARBA" id="ARBA00022737"/>
    </source>
</evidence>
<evidence type="ECO:0000256" key="12">
    <source>
        <dbReference type="SAM" id="Phobius"/>
    </source>
</evidence>
<evidence type="ECO:0000256" key="3">
    <source>
        <dbReference type="ARBA" id="ARBA00022475"/>
    </source>
</evidence>
<keyword evidence="7" id="KW-0677">Repeat</keyword>
<dbReference type="InterPro" id="IPR032675">
    <property type="entry name" value="LRR_dom_sf"/>
</dbReference>
<comment type="similarity">
    <text evidence="2">Belongs to the RLP family.</text>
</comment>
<evidence type="ECO:0000256" key="5">
    <source>
        <dbReference type="ARBA" id="ARBA00022692"/>
    </source>
</evidence>
<feature type="region of interest" description="Disordered" evidence="11">
    <location>
        <begin position="893"/>
        <end position="923"/>
    </location>
</feature>
<keyword evidence="8 12" id="KW-1133">Transmembrane helix</keyword>
<dbReference type="PROSITE" id="PS51257">
    <property type="entry name" value="PROKAR_LIPOPROTEIN"/>
    <property type="match status" value="1"/>
</dbReference>
<evidence type="ECO:0000313" key="16">
    <source>
        <dbReference type="Proteomes" id="UP001443914"/>
    </source>
</evidence>
<name>A0AAW1HAM6_SAPOF</name>
<dbReference type="InterPro" id="IPR046956">
    <property type="entry name" value="RLP23-like"/>
</dbReference>
<keyword evidence="9 12" id="KW-0472">Membrane</keyword>
<feature type="domain" description="Leucine-rich repeat-containing N-terminal plant-type" evidence="14">
    <location>
        <begin position="33"/>
        <end position="70"/>
    </location>
</feature>
<accession>A0AAW1HAM6</accession>
<dbReference type="PROSITE" id="PS51450">
    <property type="entry name" value="LRR"/>
    <property type="match status" value="1"/>
</dbReference>
<dbReference type="Proteomes" id="UP001443914">
    <property type="component" value="Unassembled WGS sequence"/>
</dbReference>
<evidence type="ECO:0000256" key="11">
    <source>
        <dbReference type="SAM" id="MobiDB-lite"/>
    </source>
</evidence>
<keyword evidence="16" id="KW-1185">Reference proteome</keyword>
<sequence>MFRTCHVTWLLFVLLLKLGALNVQLGLVVGCHEAEREALLKFRQSLNDTQNRLSSWKGKDCCLWEGVVCDNVTSYVNRLDLHESSCNPYDDDSVSRLMISTKLDHSVVELSRLNYLDLSCINFQGSQIPGFIGSFKHLRYLNLSYSNLGGVVPSQIGNLTRLRALDLSMLVYSAYSLSSDLNWVSRLVSLQYLNMNNVHIHRSMNSAHMLNMPPLLGLQLSNCQLNVPTLLSLLSNFTRISTIRQVDFSSNYLEGSLPTVFVNMTSVRYLDLSENQINGAISLWLKNMRKLQHFDISSNLLEGPFPHVFANITSLTYLDLSSNYFNGLIPLWIQNMGKLQNLNLYDNNFSQVEGGAIMGVVGNLCKLKSFDLSGNSIGGEIGAHHNLSKCATYDLEDLELSGNMIGGTLPSWLGDFKSLRRLFIGGNAIEGPIPEGLGQCKALVQIGLSSNNLQGVVSESLFANLSSLGSLDLRSNSLEVNLSSDWSPPFQLTWLGLKSCKMQMEFPRWIGKQTGLNFLDLSDNMLSGKLDALFQLEHLEQVNLSHNQFTGPVPYFSSSSSLNSIDLSYNLLSGPLIHSNPSAKKDSVGVFVCHLPSLQFLDLQRNNIIGTIPDCWGYSEELEYVNLSSNNLSGTIPMSMGQAPNLSFLKLSNNSLQGSIPPTLSSSSNLQILDLGENKLIGNIPFIWNRETHPSLKMLRLRGNQLEGAIPPTLCSLPLLQLIDLAHNNLTGAIPRCFGNLKGMESSQFNSHNRNIDILSQDPLDDITTVVLKGAELPYTRTLKLVVNLDLSCNALVGSIPDEITNLARLIGLNLSHNHLSGIIPMKIGDMTSLESLDLSNNDLSGTIPSSMSNLTSLSIINLSNNKLHGEIPTGSQLQTLIDPSAYEGNPGLCGDPLPNKCGTNQAQNQPQPQPQPNQKQHDKEDYLENPWFYFVIISGVATGFWGVVGSLLLKDRFRFALFQLVDDVVDYLYVQVMIRLNRFRY</sequence>
<evidence type="ECO:0000256" key="4">
    <source>
        <dbReference type="ARBA" id="ARBA00022614"/>
    </source>
</evidence>
<dbReference type="PRINTS" id="PR00019">
    <property type="entry name" value="LEURICHRPT"/>
</dbReference>
<dbReference type="Gene3D" id="3.80.10.10">
    <property type="entry name" value="Ribonuclease Inhibitor"/>
    <property type="match status" value="5"/>
</dbReference>
<comment type="caution">
    <text evidence="15">The sequence shown here is derived from an EMBL/GenBank/DDBJ whole genome shotgun (WGS) entry which is preliminary data.</text>
</comment>
<dbReference type="AlphaFoldDB" id="A0AAW1HAM6"/>
<protein>
    <recommendedName>
        <fullName evidence="14">Leucine-rich repeat-containing N-terminal plant-type domain-containing protein</fullName>
    </recommendedName>
</protein>
<feature type="transmembrane region" description="Helical" evidence="12">
    <location>
        <begin position="932"/>
        <end position="954"/>
    </location>
</feature>
<keyword evidence="5 12" id="KW-0812">Transmembrane</keyword>
<evidence type="ECO:0000256" key="6">
    <source>
        <dbReference type="ARBA" id="ARBA00022729"/>
    </source>
</evidence>
<keyword evidence="10" id="KW-0325">Glycoprotein</keyword>
<dbReference type="Pfam" id="PF00560">
    <property type="entry name" value="LRR_1"/>
    <property type="match status" value="4"/>
</dbReference>
<evidence type="ECO:0000313" key="15">
    <source>
        <dbReference type="EMBL" id="KAK9673062.1"/>
    </source>
</evidence>
<dbReference type="GO" id="GO:0005886">
    <property type="term" value="C:plasma membrane"/>
    <property type="evidence" value="ECO:0007669"/>
    <property type="project" value="UniProtKB-SubCell"/>
</dbReference>
<keyword evidence="6 13" id="KW-0732">Signal</keyword>
<proteinExistence type="inferred from homology"/>
<evidence type="ECO:0000256" key="13">
    <source>
        <dbReference type="SAM" id="SignalP"/>
    </source>
</evidence>
<feature type="chain" id="PRO_5043777348" description="Leucine-rich repeat-containing N-terminal plant-type domain-containing protein" evidence="13">
    <location>
        <begin position="21"/>
        <end position="986"/>
    </location>
</feature>
<dbReference type="FunFam" id="3.80.10.10:FF:000041">
    <property type="entry name" value="LRR receptor-like serine/threonine-protein kinase ERECTA"/>
    <property type="match status" value="1"/>
</dbReference>
<dbReference type="SUPFAM" id="SSF52058">
    <property type="entry name" value="L domain-like"/>
    <property type="match status" value="1"/>
</dbReference>
<dbReference type="InterPro" id="IPR001611">
    <property type="entry name" value="Leu-rich_rpt"/>
</dbReference>
<dbReference type="SUPFAM" id="SSF52047">
    <property type="entry name" value="RNI-like"/>
    <property type="match status" value="2"/>
</dbReference>
<feature type="signal peptide" evidence="13">
    <location>
        <begin position="1"/>
        <end position="20"/>
    </location>
</feature>
<evidence type="ECO:0000256" key="2">
    <source>
        <dbReference type="ARBA" id="ARBA00009592"/>
    </source>
</evidence>
<evidence type="ECO:0000256" key="9">
    <source>
        <dbReference type="ARBA" id="ARBA00023136"/>
    </source>
</evidence>
<dbReference type="InterPro" id="IPR013210">
    <property type="entry name" value="LRR_N_plant-typ"/>
</dbReference>
<organism evidence="15 16">
    <name type="scientific">Saponaria officinalis</name>
    <name type="common">Common soapwort</name>
    <name type="synonym">Lychnis saponaria</name>
    <dbReference type="NCBI Taxonomy" id="3572"/>
    <lineage>
        <taxon>Eukaryota</taxon>
        <taxon>Viridiplantae</taxon>
        <taxon>Streptophyta</taxon>
        <taxon>Embryophyta</taxon>
        <taxon>Tracheophyta</taxon>
        <taxon>Spermatophyta</taxon>
        <taxon>Magnoliopsida</taxon>
        <taxon>eudicotyledons</taxon>
        <taxon>Gunneridae</taxon>
        <taxon>Pentapetalae</taxon>
        <taxon>Caryophyllales</taxon>
        <taxon>Caryophyllaceae</taxon>
        <taxon>Caryophylleae</taxon>
        <taxon>Saponaria</taxon>
    </lineage>
</organism>
<dbReference type="Pfam" id="PF13516">
    <property type="entry name" value="LRR_6"/>
    <property type="match status" value="2"/>
</dbReference>
<dbReference type="EMBL" id="JBDFQZ010000012">
    <property type="protein sequence ID" value="KAK9673062.1"/>
    <property type="molecule type" value="Genomic_DNA"/>
</dbReference>
<evidence type="ECO:0000256" key="1">
    <source>
        <dbReference type="ARBA" id="ARBA00004251"/>
    </source>
</evidence>
<comment type="subcellular location">
    <subcellularLocation>
        <location evidence="1">Cell membrane</location>
        <topology evidence="1">Single-pass type I membrane protein</topology>
    </subcellularLocation>
</comment>
<evidence type="ECO:0000256" key="10">
    <source>
        <dbReference type="ARBA" id="ARBA00023180"/>
    </source>
</evidence>
<evidence type="ECO:0000256" key="8">
    <source>
        <dbReference type="ARBA" id="ARBA00022989"/>
    </source>
</evidence>
<gene>
    <name evidence="15" type="ORF">RND81_12G143700</name>
</gene>
<reference evidence="15" key="1">
    <citation type="submission" date="2024-03" db="EMBL/GenBank/DDBJ databases">
        <title>WGS assembly of Saponaria officinalis var. Norfolk2.</title>
        <authorList>
            <person name="Jenkins J."/>
            <person name="Shu S."/>
            <person name="Grimwood J."/>
            <person name="Barry K."/>
            <person name="Goodstein D."/>
            <person name="Schmutz J."/>
            <person name="Leebens-Mack J."/>
            <person name="Osbourn A."/>
        </authorList>
    </citation>
    <scope>NUCLEOTIDE SEQUENCE [LARGE SCALE GENOMIC DNA]</scope>
    <source>
        <strain evidence="15">JIC</strain>
    </source>
</reference>